<dbReference type="Proteomes" id="UP001552299">
    <property type="component" value="Unassembled WGS sequence"/>
</dbReference>
<sequence>MGCLLSGIPSKLRLFRCTWYLQQFRESTGRCRSHYRALKVSMCVVGNFENCLFGEFERVVVLESNLVQGARSQQIREPIGNCRSSYRRNLAEC</sequence>
<keyword evidence="2" id="KW-1185">Reference proteome</keyword>
<dbReference type="EMBL" id="JANQDX010000004">
    <property type="protein sequence ID" value="KAL0925572.1"/>
    <property type="molecule type" value="Genomic_DNA"/>
</dbReference>
<dbReference type="AlphaFoldDB" id="A0ABD0VS92"/>
<reference evidence="1 2" key="1">
    <citation type="journal article" date="2024" name="Plant Biotechnol. J.">
        <title>Dendrobium thyrsiflorum genome and its molecular insights into genes involved in important horticultural traits.</title>
        <authorList>
            <person name="Chen B."/>
            <person name="Wang J.Y."/>
            <person name="Zheng P.J."/>
            <person name="Li K.L."/>
            <person name="Liang Y.M."/>
            <person name="Chen X.F."/>
            <person name="Zhang C."/>
            <person name="Zhao X."/>
            <person name="He X."/>
            <person name="Zhang G.Q."/>
            <person name="Liu Z.J."/>
            <person name="Xu Q."/>
        </authorList>
    </citation>
    <scope>NUCLEOTIDE SEQUENCE [LARGE SCALE GENOMIC DNA]</scope>
    <source>
        <strain evidence="1">GZMU011</strain>
    </source>
</reference>
<evidence type="ECO:0000313" key="2">
    <source>
        <dbReference type="Proteomes" id="UP001552299"/>
    </source>
</evidence>
<proteinExistence type="predicted"/>
<evidence type="ECO:0000313" key="1">
    <source>
        <dbReference type="EMBL" id="KAL0925572.1"/>
    </source>
</evidence>
<organism evidence="1 2">
    <name type="scientific">Dendrobium thyrsiflorum</name>
    <name type="common">Pinecone-like raceme dendrobium</name>
    <name type="synonym">Orchid</name>
    <dbReference type="NCBI Taxonomy" id="117978"/>
    <lineage>
        <taxon>Eukaryota</taxon>
        <taxon>Viridiplantae</taxon>
        <taxon>Streptophyta</taxon>
        <taxon>Embryophyta</taxon>
        <taxon>Tracheophyta</taxon>
        <taxon>Spermatophyta</taxon>
        <taxon>Magnoliopsida</taxon>
        <taxon>Liliopsida</taxon>
        <taxon>Asparagales</taxon>
        <taxon>Orchidaceae</taxon>
        <taxon>Epidendroideae</taxon>
        <taxon>Malaxideae</taxon>
        <taxon>Dendrobiinae</taxon>
        <taxon>Dendrobium</taxon>
    </lineage>
</organism>
<name>A0ABD0VS92_DENTH</name>
<gene>
    <name evidence="1" type="ORF">M5K25_003924</name>
</gene>
<comment type="caution">
    <text evidence="1">The sequence shown here is derived from an EMBL/GenBank/DDBJ whole genome shotgun (WGS) entry which is preliminary data.</text>
</comment>
<protein>
    <submittedName>
        <fullName evidence="1">Uncharacterized protein</fullName>
    </submittedName>
</protein>
<accession>A0ABD0VS92</accession>